<evidence type="ECO:0000313" key="1">
    <source>
        <dbReference type="EMBL" id="RKN75675.1"/>
    </source>
</evidence>
<accession>A0A3B0BQW1</accession>
<sequence length="149" mass="14962">MLLDPEKTLFVRGATPVLLLADASASVHDALPVVTAPGPGAVPLCEGWSIVPKLTLCVVDGPGDVGGLIPAFAAPVIDGSTNGTNGTNGTDSTEPADMADWCADAERAGGVVVLSLDHLSLPLPLPAALDWARLLASGTARGGFMPSLV</sequence>
<reference evidence="1 2" key="1">
    <citation type="journal article" date="2015" name="Antonie Van Leeuwenhoek">
        <title>Streptomyces klenkii sp. nov., isolated from deep marine sediment.</title>
        <authorList>
            <person name="Veyisoglu A."/>
            <person name="Sahin N."/>
        </authorList>
    </citation>
    <scope>NUCLEOTIDE SEQUENCE [LARGE SCALE GENOMIC DNA]</scope>
    <source>
        <strain evidence="1 2">KCTC 29202</strain>
    </source>
</reference>
<keyword evidence="2" id="KW-1185">Reference proteome</keyword>
<name>A0A3B0BQW1_9ACTN</name>
<dbReference type="AlphaFoldDB" id="A0A3B0BQW1"/>
<evidence type="ECO:0000313" key="2">
    <source>
        <dbReference type="Proteomes" id="UP000270343"/>
    </source>
</evidence>
<organism evidence="1 2">
    <name type="scientific">Streptomyces klenkii</name>
    <dbReference type="NCBI Taxonomy" id="1420899"/>
    <lineage>
        <taxon>Bacteria</taxon>
        <taxon>Bacillati</taxon>
        <taxon>Actinomycetota</taxon>
        <taxon>Actinomycetes</taxon>
        <taxon>Kitasatosporales</taxon>
        <taxon>Streptomycetaceae</taxon>
        <taxon>Streptomyces</taxon>
    </lineage>
</organism>
<protein>
    <submittedName>
        <fullName evidence="1">Uncharacterized protein</fullName>
    </submittedName>
</protein>
<gene>
    <name evidence="1" type="ORF">D7231_09775</name>
</gene>
<dbReference type="EMBL" id="RBAM01000003">
    <property type="protein sequence ID" value="RKN75675.1"/>
    <property type="molecule type" value="Genomic_DNA"/>
</dbReference>
<dbReference type="RefSeq" id="WP_120754533.1">
    <property type="nucleotide sequence ID" value="NZ_RBAM01000003.1"/>
</dbReference>
<dbReference type="OrthoDB" id="4316333at2"/>
<proteinExistence type="predicted"/>
<comment type="caution">
    <text evidence="1">The sequence shown here is derived from an EMBL/GenBank/DDBJ whole genome shotgun (WGS) entry which is preliminary data.</text>
</comment>
<dbReference type="Proteomes" id="UP000270343">
    <property type="component" value="Unassembled WGS sequence"/>
</dbReference>